<evidence type="ECO:0000256" key="5">
    <source>
        <dbReference type="ARBA" id="ARBA00022737"/>
    </source>
</evidence>
<dbReference type="Pfam" id="PF00153">
    <property type="entry name" value="Mito_carr"/>
    <property type="match status" value="3"/>
</dbReference>
<dbReference type="SUPFAM" id="SSF103506">
    <property type="entry name" value="Mitochondrial carrier"/>
    <property type="match status" value="1"/>
</dbReference>
<dbReference type="PRINTS" id="PR00926">
    <property type="entry name" value="MITOCARRIER"/>
</dbReference>
<organism evidence="11">
    <name type="scientific">Schizaphis graminum</name>
    <name type="common">Green bug aphid</name>
    <dbReference type="NCBI Taxonomy" id="13262"/>
    <lineage>
        <taxon>Eukaryota</taxon>
        <taxon>Metazoa</taxon>
        <taxon>Ecdysozoa</taxon>
        <taxon>Arthropoda</taxon>
        <taxon>Hexapoda</taxon>
        <taxon>Insecta</taxon>
        <taxon>Pterygota</taxon>
        <taxon>Neoptera</taxon>
        <taxon>Paraneoptera</taxon>
        <taxon>Hemiptera</taxon>
        <taxon>Sternorrhyncha</taxon>
        <taxon>Aphidomorpha</taxon>
        <taxon>Aphidoidea</taxon>
        <taxon>Aphididae</taxon>
        <taxon>Aphidini</taxon>
        <taxon>Schizaphis</taxon>
    </lineage>
</organism>
<keyword evidence="8 9" id="KW-0472">Membrane</keyword>
<evidence type="ECO:0000256" key="3">
    <source>
        <dbReference type="ARBA" id="ARBA00022448"/>
    </source>
</evidence>
<dbReference type="PANTHER" id="PTHR24089">
    <property type="entry name" value="SOLUTE CARRIER FAMILY 25"/>
    <property type="match status" value="1"/>
</dbReference>
<protein>
    <submittedName>
        <fullName evidence="11">Solute carrier family 25 member 42</fullName>
    </submittedName>
</protein>
<keyword evidence="4 9" id="KW-0812">Transmembrane</keyword>
<keyword evidence="5" id="KW-0677">Repeat</keyword>
<evidence type="ECO:0000256" key="8">
    <source>
        <dbReference type="ARBA" id="ARBA00023136"/>
    </source>
</evidence>
<dbReference type="PROSITE" id="PS50920">
    <property type="entry name" value="SOLCAR"/>
    <property type="match status" value="3"/>
</dbReference>
<gene>
    <name evidence="11" type="primary">slc25a42_1</name>
    <name evidence="11" type="ORF">g.101821</name>
</gene>
<evidence type="ECO:0000313" key="11">
    <source>
        <dbReference type="EMBL" id="MBY28593.1"/>
    </source>
</evidence>
<accession>A0A2S2PGN4</accession>
<comment type="similarity">
    <text evidence="2 10">Belongs to the mitochondrial carrier (TC 2.A.29) family.</text>
</comment>
<evidence type="ECO:0000256" key="1">
    <source>
        <dbReference type="ARBA" id="ARBA00004448"/>
    </source>
</evidence>
<name>A0A2S2PGN4_SCHGA</name>
<dbReference type="InterPro" id="IPR018108">
    <property type="entry name" value="MCP_transmembrane"/>
</dbReference>
<comment type="subcellular location">
    <subcellularLocation>
        <location evidence="1">Mitochondrion inner membrane</location>
        <topology evidence="1">Multi-pass membrane protein</topology>
    </subcellularLocation>
</comment>
<evidence type="ECO:0000256" key="9">
    <source>
        <dbReference type="PROSITE-ProRule" id="PRU00282"/>
    </source>
</evidence>
<evidence type="ECO:0000256" key="7">
    <source>
        <dbReference type="ARBA" id="ARBA00023128"/>
    </source>
</evidence>
<evidence type="ECO:0000256" key="2">
    <source>
        <dbReference type="ARBA" id="ARBA00006375"/>
    </source>
</evidence>
<keyword evidence="7" id="KW-0496">Mitochondrion</keyword>
<dbReference type="EMBL" id="GGMR01015974">
    <property type="protein sequence ID" value="MBY28593.1"/>
    <property type="molecule type" value="Transcribed_RNA"/>
</dbReference>
<keyword evidence="6" id="KW-0999">Mitochondrion inner membrane</keyword>
<evidence type="ECO:0000256" key="6">
    <source>
        <dbReference type="ARBA" id="ARBA00022792"/>
    </source>
</evidence>
<sequence>MSRTLVVVHSCQIYCQSTYSNVHCMNDGIREIPPITSACMMAHDIQKHDSNSTNVLHSLAAGAIAGALAKSTIAPLDRTKINFQISQEPYSGRAAFKFLSDTYAKDGFIWLWRGNTATMTRIIPYAAIQFTAFEQWRKLLEVDSLSAKNNGGLKFLSGSLAGVTSQTLTYPLDLARARMAVSTKNDYKSLGDVFKKTYKVEGIKGFYRGYVPTILGIIPYAGTSFFTYGSLKSFMKEKHGYENTIVNLACGAVAGMAGQSSSYPLDIIRRKMQTSIITGINYTNLRTTFIMIYKTEGIRQGFFKGLSMNWIKGPIATGISFATYDFVRKTLKNI</sequence>
<reference evidence="11" key="1">
    <citation type="submission" date="2018-04" db="EMBL/GenBank/DDBJ databases">
        <title>Transcriptome of Schizaphis graminum biotype I.</title>
        <authorList>
            <person name="Scully E.D."/>
            <person name="Geib S.M."/>
            <person name="Palmer N.A."/>
            <person name="Koch K."/>
            <person name="Bradshaw J."/>
            <person name="Heng-Moss T."/>
            <person name="Sarath G."/>
        </authorList>
    </citation>
    <scope>NUCLEOTIDE SEQUENCE</scope>
</reference>
<evidence type="ECO:0000256" key="4">
    <source>
        <dbReference type="ARBA" id="ARBA00022692"/>
    </source>
</evidence>
<dbReference type="InterPro" id="IPR002167">
    <property type="entry name" value="GDC-like"/>
</dbReference>
<dbReference type="GO" id="GO:0005743">
    <property type="term" value="C:mitochondrial inner membrane"/>
    <property type="evidence" value="ECO:0007669"/>
    <property type="project" value="UniProtKB-SubCell"/>
</dbReference>
<dbReference type="InterPro" id="IPR002067">
    <property type="entry name" value="MCP"/>
</dbReference>
<feature type="repeat" description="Solcar" evidence="9">
    <location>
        <begin position="53"/>
        <end position="139"/>
    </location>
</feature>
<keyword evidence="3 10" id="KW-0813">Transport</keyword>
<dbReference type="InterPro" id="IPR023395">
    <property type="entry name" value="MCP_dom_sf"/>
</dbReference>
<dbReference type="PRINTS" id="PR00928">
    <property type="entry name" value="GRAVESDC"/>
</dbReference>
<dbReference type="GO" id="GO:0055085">
    <property type="term" value="P:transmembrane transport"/>
    <property type="evidence" value="ECO:0007669"/>
    <property type="project" value="InterPro"/>
</dbReference>
<feature type="repeat" description="Solcar" evidence="9">
    <location>
        <begin position="242"/>
        <end position="330"/>
    </location>
</feature>
<dbReference type="AlphaFoldDB" id="A0A2S2PGN4"/>
<proteinExistence type="inferred from homology"/>
<evidence type="ECO:0000256" key="10">
    <source>
        <dbReference type="RuleBase" id="RU000488"/>
    </source>
</evidence>
<feature type="repeat" description="Solcar" evidence="9">
    <location>
        <begin position="149"/>
        <end position="234"/>
    </location>
</feature>
<dbReference type="Gene3D" id="1.50.40.10">
    <property type="entry name" value="Mitochondrial carrier domain"/>
    <property type="match status" value="1"/>
</dbReference>